<dbReference type="InterPro" id="IPR021838">
    <property type="entry name" value="DUF3431"/>
</dbReference>
<keyword evidence="1" id="KW-1133">Transmembrane helix</keyword>
<organism evidence="2 3">
    <name type="scientific">Aspergillus taichungensis</name>
    <dbReference type="NCBI Taxonomy" id="482145"/>
    <lineage>
        <taxon>Eukaryota</taxon>
        <taxon>Fungi</taxon>
        <taxon>Dikarya</taxon>
        <taxon>Ascomycota</taxon>
        <taxon>Pezizomycotina</taxon>
        <taxon>Eurotiomycetes</taxon>
        <taxon>Eurotiomycetidae</taxon>
        <taxon>Eurotiales</taxon>
        <taxon>Aspergillaceae</taxon>
        <taxon>Aspergillus</taxon>
        <taxon>Aspergillus subgen. Circumdati</taxon>
    </lineage>
</organism>
<dbReference type="Proteomes" id="UP000235023">
    <property type="component" value="Unassembled WGS sequence"/>
</dbReference>
<dbReference type="Pfam" id="PF11913">
    <property type="entry name" value="DUF3431"/>
    <property type="match status" value="1"/>
</dbReference>
<protein>
    <submittedName>
        <fullName evidence="2">Uncharacterized protein</fullName>
    </submittedName>
</protein>
<dbReference type="PANTHER" id="PTHR37490">
    <property type="entry name" value="EXPRESSED PROTEIN"/>
    <property type="match status" value="1"/>
</dbReference>
<evidence type="ECO:0000256" key="1">
    <source>
        <dbReference type="SAM" id="Phobius"/>
    </source>
</evidence>
<name>A0A2J5HT87_9EURO</name>
<dbReference type="AlphaFoldDB" id="A0A2J5HT87"/>
<evidence type="ECO:0000313" key="2">
    <source>
        <dbReference type="EMBL" id="PLN80540.1"/>
    </source>
</evidence>
<dbReference type="OrthoDB" id="426718at2759"/>
<dbReference type="PANTHER" id="PTHR37490:SF3">
    <property type="entry name" value="DUF3431 DOMAIN CONTAINING PROTEIN"/>
    <property type="match status" value="1"/>
</dbReference>
<gene>
    <name evidence="2" type="ORF">BDW42DRAFT_111211</name>
</gene>
<proteinExistence type="predicted"/>
<sequence>MNFIRSMQYRRAVLILTVPTLLVFAFTLHYFLTKPLSQPFASYVPKTSSRPEQSASSSTTFNKPYTRTLVVAKSTNDDTSWVDNLVAQDPNLGSAVYTVDDNTTATLSVPANKGHEAMVYLTYIIDHYDSLPDVSIFMRAQQNAWYNNDILNGDSANVVRHLRSQHVILSGYMNLRCHQEPGCPDYIHPGAETENRNNDNNNNQETAPLAPAVLRDVWAQLYPDARLPDVLSQPCCGQFAVSAQRIRTMTQRRYIELRDWLLATELDDDTAARLWEYTWQWLFTGHSEYCPSETTCYCDGYGICFGAEDYRRYYEYRREALRLEGDMKGLKQAGGAAVADMAARIQYLHGRMDEIKERVVT</sequence>
<dbReference type="EMBL" id="KZ559546">
    <property type="protein sequence ID" value="PLN80540.1"/>
    <property type="molecule type" value="Genomic_DNA"/>
</dbReference>
<keyword evidence="3" id="KW-1185">Reference proteome</keyword>
<keyword evidence="1" id="KW-0812">Transmembrane</keyword>
<feature type="transmembrane region" description="Helical" evidence="1">
    <location>
        <begin position="12"/>
        <end position="32"/>
    </location>
</feature>
<accession>A0A2J5HT87</accession>
<evidence type="ECO:0000313" key="3">
    <source>
        <dbReference type="Proteomes" id="UP000235023"/>
    </source>
</evidence>
<keyword evidence="1" id="KW-0472">Membrane</keyword>
<reference evidence="3" key="1">
    <citation type="submission" date="2017-12" db="EMBL/GenBank/DDBJ databases">
        <authorList>
            <consortium name="DOE Joint Genome Institute"/>
            <person name="Mondo S.J."/>
            <person name="Kjaerbolling I."/>
            <person name="Vesth T.C."/>
            <person name="Frisvad J.C."/>
            <person name="Nybo J.L."/>
            <person name="Theobald S."/>
            <person name="Kuo A."/>
            <person name="Bowyer P."/>
            <person name="Matsuda Y."/>
            <person name="Lyhne E.K."/>
            <person name="Kogle M.E."/>
            <person name="Clum A."/>
            <person name="Lipzen A."/>
            <person name="Salamov A."/>
            <person name="Ngan C.Y."/>
            <person name="Daum C."/>
            <person name="Chiniquy J."/>
            <person name="Barry K."/>
            <person name="LaButti K."/>
            <person name="Haridas S."/>
            <person name="Simmons B.A."/>
            <person name="Magnuson J.K."/>
            <person name="Mortensen U.H."/>
            <person name="Larsen T.O."/>
            <person name="Grigoriev I.V."/>
            <person name="Baker S.E."/>
            <person name="Andersen M.R."/>
            <person name="Nordberg H.P."/>
            <person name="Cantor M.N."/>
            <person name="Hua S.X."/>
        </authorList>
    </citation>
    <scope>NUCLEOTIDE SEQUENCE [LARGE SCALE GENOMIC DNA]</scope>
    <source>
        <strain evidence="3">IBT 19404</strain>
    </source>
</reference>